<evidence type="ECO:0000313" key="3">
    <source>
        <dbReference type="Proteomes" id="UP000187550"/>
    </source>
</evidence>
<keyword evidence="1" id="KW-0812">Transmembrane</keyword>
<sequence>MGLPLFASLIINIGLLFIVFGQSKRIKTLREENKRTLPYEKDQELIKLVREKINTVGDIKTVKFLRETTGMSMIDAKQFVDEMKNQ</sequence>
<proteinExistence type="predicted"/>
<protein>
    <recommendedName>
        <fullName evidence="4">Ribosomal protein L7/L12 C-terminal domain-containing protein</fullName>
    </recommendedName>
</protein>
<dbReference type="AlphaFoldDB" id="A0A1U7PSZ0"/>
<name>A0A1U7PSZ0_9BACI</name>
<evidence type="ECO:0000256" key="1">
    <source>
        <dbReference type="SAM" id="Phobius"/>
    </source>
</evidence>
<dbReference type="OrthoDB" id="2390155at2"/>
<gene>
    <name evidence="2" type="ORF">SAMN05428946_2617</name>
</gene>
<dbReference type="Proteomes" id="UP000187550">
    <property type="component" value="Unassembled WGS sequence"/>
</dbReference>
<dbReference type="RefSeq" id="WP_076759474.1">
    <property type="nucleotide sequence ID" value="NZ_FTPL01000004.1"/>
</dbReference>
<keyword evidence="1" id="KW-0472">Membrane</keyword>
<reference evidence="3" key="1">
    <citation type="submission" date="2017-01" db="EMBL/GenBank/DDBJ databases">
        <authorList>
            <person name="Varghese N."/>
            <person name="Submissions S."/>
        </authorList>
    </citation>
    <scope>NUCLEOTIDE SEQUENCE [LARGE SCALE GENOMIC DNA]</scope>
    <source>
        <strain evidence="3">MNA4</strain>
    </source>
</reference>
<accession>A0A1U7PSZ0</accession>
<keyword evidence="1" id="KW-1133">Transmembrane helix</keyword>
<evidence type="ECO:0008006" key="4">
    <source>
        <dbReference type="Google" id="ProtNLM"/>
    </source>
</evidence>
<organism evidence="2 3">
    <name type="scientific">Edaphobacillus lindanitolerans</name>
    <dbReference type="NCBI Taxonomy" id="550447"/>
    <lineage>
        <taxon>Bacteria</taxon>
        <taxon>Bacillati</taxon>
        <taxon>Bacillota</taxon>
        <taxon>Bacilli</taxon>
        <taxon>Bacillales</taxon>
        <taxon>Bacillaceae</taxon>
        <taxon>Edaphobacillus</taxon>
    </lineage>
</organism>
<evidence type="ECO:0000313" key="2">
    <source>
        <dbReference type="EMBL" id="SIT91183.1"/>
    </source>
</evidence>
<keyword evidence="3" id="KW-1185">Reference proteome</keyword>
<feature type="transmembrane region" description="Helical" evidence="1">
    <location>
        <begin position="6"/>
        <end position="23"/>
    </location>
</feature>
<dbReference type="EMBL" id="FTPL01000004">
    <property type="protein sequence ID" value="SIT91183.1"/>
    <property type="molecule type" value="Genomic_DNA"/>
</dbReference>